<gene>
    <name evidence="1" type="ORF">H0921_02200</name>
</gene>
<comment type="caution">
    <text evidence="1">The sequence shown here is derived from an EMBL/GenBank/DDBJ whole genome shotgun (WGS) entry which is preliminary data.</text>
</comment>
<accession>A0A7V8VBF9</accession>
<proteinExistence type="predicted"/>
<dbReference type="RefSeq" id="WP_194536376.1">
    <property type="nucleotide sequence ID" value="NZ_JACEFB010000001.1"/>
</dbReference>
<reference evidence="1 2" key="1">
    <citation type="submission" date="2020-07" db="EMBL/GenBank/DDBJ databases">
        <title>Thermogemmata thermophila gen. nov., sp. nov., a novel moderate thermophilic planctomycete from a Kamchatka hot spring.</title>
        <authorList>
            <person name="Elcheninov A.G."/>
            <person name="Podosokorskaya O.A."/>
            <person name="Kovaleva O.L."/>
            <person name="Novikov A."/>
            <person name="Bonch-Osmolovskaya E.A."/>
            <person name="Toshchakov S.V."/>
            <person name="Kublanov I.V."/>
        </authorList>
    </citation>
    <scope>NUCLEOTIDE SEQUENCE [LARGE SCALE GENOMIC DNA]</scope>
    <source>
        <strain evidence="1 2">2918</strain>
    </source>
</reference>
<dbReference type="AlphaFoldDB" id="A0A7V8VBF9"/>
<sequence length="411" mass="45919">MKRYRVEAELASPLVIRRERQSQRSEGAQSITGTLLRGAFAQAWLQRHGAPDASFRRLFLDEHACRFGPLDPAVRVIPRTAFSCKRVPGFREDGKHGVVDQLVPLLRSRLGQTSAEPERCRVCGQDLKAFSGFWQLKSNGEPTEPKGLWRRTVAVHVGIDRLTHTAAEKVLFNLPVLEPQAPPAGEASRLHGWIAAADDVLPALQELLRDQEQILRIGHARTRGYGRVRVTIGEEVPAAAVDWSAWSREMLRHSAPQLAAEERYFLFSLSLPTGAILVDALLRYTLDPAGMVPWLPPLPPPNPTLRVFDLPGKEFAGGRLWCVTAVTSHDRLRGWNVAHGLPRQDEWLVTRGSVYVYLYEGDKSGQAELHAKLRELEADGLGARRNEGFGQVLICDDFHRRFSPQLSVVTP</sequence>
<protein>
    <recommendedName>
        <fullName evidence="3">CRISPR-associated RAMP protein Csx10</fullName>
    </recommendedName>
</protein>
<dbReference type="Pfam" id="PF09700">
    <property type="entry name" value="Cas_Cmr3"/>
    <property type="match status" value="1"/>
</dbReference>
<dbReference type="EMBL" id="JACEFB010000001">
    <property type="protein sequence ID" value="MBA2224968.1"/>
    <property type="molecule type" value="Genomic_DNA"/>
</dbReference>
<name>A0A7V8VBF9_9BACT</name>
<evidence type="ECO:0000313" key="2">
    <source>
        <dbReference type="Proteomes" id="UP000542342"/>
    </source>
</evidence>
<organism evidence="1 2">
    <name type="scientific">Thermogemmata fonticola</name>
    <dbReference type="NCBI Taxonomy" id="2755323"/>
    <lineage>
        <taxon>Bacteria</taxon>
        <taxon>Pseudomonadati</taxon>
        <taxon>Planctomycetota</taxon>
        <taxon>Planctomycetia</taxon>
        <taxon>Gemmatales</taxon>
        <taxon>Gemmataceae</taxon>
        <taxon>Thermogemmata</taxon>
    </lineage>
</organism>
<keyword evidence="2" id="KW-1185">Reference proteome</keyword>
<dbReference type="InterPro" id="IPR019117">
    <property type="entry name" value="CRISPR-assoc_protein_Cmr3"/>
</dbReference>
<dbReference type="Proteomes" id="UP000542342">
    <property type="component" value="Unassembled WGS sequence"/>
</dbReference>
<evidence type="ECO:0008006" key="3">
    <source>
        <dbReference type="Google" id="ProtNLM"/>
    </source>
</evidence>
<evidence type="ECO:0000313" key="1">
    <source>
        <dbReference type="EMBL" id="MBA2224968.1"/>
    </source>
</evidence>